<dbReference type="InterPro" id="IPR045864">
    <property type="entry name" value="aa-tRNA-synth_II/BPL/LPL"/>
</dbReference>
<dbReference type="AlphaFoldDB" id="A0AB34KAM8"/>
<dbReference type="PRINTS" id="PR01042">
    <property type="entry name" value="TRNASYNTHASP"/>
</dbReference>
<keyword evidence="10" id="KW-1185">Reference proteome</keyword>
<comment type="caution">
    <text evidence="9">The sequence shown here is derived from an EMBL/GenBank/DDBJ whole genome shotgun (WGS) entry which is preliminary data.</text>
</comment>
<dbReference type="SUPFAM" id="SSF55681">
    <property type="entry name" value="Class II aaRS and biotin synthetases"/>
    <property type="match status" value="1"/>
</dbReference>
<evidence type="ECO:0000256" key="3">
    <source>
        <dbReference type="ARBA" id="ARBA00022598"/>
    </source>
</evidence>
<gene>
    <name evidence="9" type="ORF">AB1Y20_001835</name>
</gene>
<dbReference type="NCBIfam" id="NF003037">
    <property type="entry name" value="PRK03932.1"/>
    <property type="match status" value="1"/>
</dbReference>
<dbReference type="GO" id="GO:0005524">
    <property type="term" value="F:ATP binding"/>
    <property type="evidence" value="ECO:0007669"/>
    <property type="project" value="UniProtKB-KW"/>
</dbReference>
<dbReference type="GO" id="GO:0006421">
    <property type="term" value="P:asparaginyl-tRNA aminoacylation"/>
    <property type="evidence" value="ECO:0007669"/>
    <property type="project" value="InterPro"/>
</dbReference>
<dbReference type="PROSITE" id="PS50862">
    <property type="entry name" value="AA_TRNA_LIGASE_II"/>
    <property type="match status" value="1"/>
</dbReference>
<dbReference type="InterPro" id="IPR002312">
    <property type="entry name" value="Asp/Asn-tRNA-synth_IIb"/>
</dbReference>
<dbReference type="GO" id="GO:0005739">
    <property type="term" value="C:mitochondrion"/>
    <property type="evidence" value="ECO:0007669"/>
    <property type="project" value="TreeGrafter"/>
</dbReference>
<dbReference type="Gene3D" id="2.40.50.140">
    <property type="entry name" value="Nucleic acid-binding proteins"/>
    <property type="match status" value="1"/>
</dbReference>
<keyword evidence="4" id="KW-0547">Nucleotide-binding</keyword>
<dbReference type="PANTHER" id="PTHR22594">
    <property type="entry name" value="ASPARTYL/LYSYL-TRNA SYNTHETASE"/>
    <property type="match status" value="1"/>
</dbReference>
<accession>A0AB34KAM8</accession>
<dbReference type="EMBL" id="JBGBPQ010000001">
    <property type="protein sequence ID" value="KAL1530944.1"/>
    <property type="molecule type" value="Genomic_DNA"/>
</dbReference>
<dbReference type="HAMAP" id="MF_00534">
    <property type="entry name" value="Asn_tRNA_synth"/>
    <property type="match status" value="1"/>
</dbReference>
<dbReference type="CDD" id="cd04318">
    <property type="entry name" value="EcAsnRS_like_N"/>
    <property type="match status" value="1"/>
</dbReference>
<feature type="domain" description="Aminoacyl-transfer RNA synthetases class-II family profile" evidence="8">
    <location>
        <begin position="304"/>
        <end position="630"/>
    </location>
</feature>
<protein>
    <recommendedName>
        <fullName evidence="2">asparagine--tRNA ligase</fullName>
        <ecNumber evidence="2">6.1.1.22</ecNumber>
    </recommendedName>
</protein>
<evidence type="ECO:0000256" key="4">
    <source>
        <dbReference type="ARBA" id="ARBA00022741"/>
    </source>
</evidence>
<evidence type="ECO:0000256" key="1">
    <source>
        <dbReference type="ARBA" id="ARBA00008226"/>
    </source>
</evidence>
<evidence type="ECO:0000256" key="6">
    <source>
        <dbReference type="ARBA" id="ARBA00022917"/>
    </source>
</evidence>
<sequence length="640" mass="69242">MDPLAYLDQHGIAPMLDRMVNELVVAQPSDPLSFLINALLKEANARGQQPALLQRLLELKQTLLADQKAAAAAAAEKAALHAEVGKLSSRVTHLLRALDAADANPSSSAAAKPSAAAAAKPSSSSSSAAAAAVDIPPGHTAFSWGGAAAPPAAAPPAAAEPLAREAFSDRVAIVKLLRHGVGAIGAELTICGWAKSIRFQKELTFVKLSDGSCLSELQLVVDAQSDGWQQLQDEGATGCAISARGAVVASAGAGQSVELRVSSLAVVGASDGAAFPLAKKRHTLEHLRSLTHLRPRTNTIGAVMRVRNALAFATHAFFQQNGFVYVHSPLITGADCEGAGEMFQVTTLDVGKPPMAAGAVDYKHDFFGKPAYLTVSGQLNAEHYACAFSSVYTFGPTFRAERSNTTRHLAEFWMIEPEIAFADLSNDMDCAEAYLRYCYRHVLEHCEEDLAFLDKNYTPEGEPSLFEKLKLVVSQPFARMTYTDAIAEVSKVDGPAAGVKWEFPPAWGNELQTEHEKYLAEVIFKKPVIVYNYPKECKAFYMRLNDDGKTVAAMDVLFPRVGEMVGGSQREERLDVLLQRMEELGLDKKDYEAYLDLRRYGTQKHAGFGVGFERLVLYATAMGNIRDVIPFPRTVGQMQH</sequence>
<dbReference type="GO" id="GO:0004816">
    <property type="term" value="F:asparagine-tRNA ligase activity"/>
    <property type="evidence" value="ECO:0007669"/>
    <property type="project" value="UniProtKB-EC"/>
</dbReference>
<evidence type="ECO:0000256" key="5">
    <source>
        <dbReference type="ARBA" id="ARBA00022840"/>
    </source>
</evidence>
<dbReference type="EC" id="6.1.1.22" evidence="2"/>
<organism evidence="9 10">
    <name type="scientific">Prymnesium parvum</name>
    <name type="common">Toxic golden alga</name>
    <dbReference type="NCBI Taxonomy" id="97485"/>
    <lineage>
        <taxon>Eukaryota</taxon>
        <taxon>Haptista</taxon>
        <taxon>Haptophyta</taxon>
        <taxon>Prymnesiophyceae</taxon>
        <taxon>Prymnesiales</taxon>
        <taxon>Prymnesiaceae</taxon>
        <taxon>Prymnesium</taxon>
    </lineage>
</organism>
<evidence type="ECO:0000256" key="2">
    <source>
        <dbReference type="ARBA" id="ARBA00012816"/>
    </source>
</evidence>
<dbReference type="NCBIfam" id="TIGR00457">
    <property type="entry name" value="asnS"/>
    <property type="match status" value="1"/>
</dbReference>
<comment type="similarity">
    <text evidence="1">Belongs to the class-II aminoacyl-tRNA synthetase family.</text>
</comment>
<evidence type="ECO:0000259" key="8">
    <source>
        <dbReference type="PROSITE" id="PS50862"/>
    </source>
</evidence>
<dbReference type="SUPFAM" id="SSF50249">
    <property type="entry name" value="Nucleic acid-binding proteins"/>
    <property type="match status" value="1"/>
</dbReference>
<keyword evidence="7" id="KW-0030">Aminoacyl-tRNA synthetase</keyword>
<dbReference type="InterPro" id="IPR004364">
    <property type="entry name" value="Aa-tRNA-synt_II"/>
</dbReference>
<keyword evidence="5" id="KW-0067">ATP-binding</keyword>
<dbReference type="Gene3D" id="3.30.930.10">
    <property type="entry name" value="Bira Bifunctional Protein, Domain 2"/>
    <property type="match status" value="1"/>
</dbReference>
<dbReference type="InterPro" id="IPR004522">
    <property type="entry name" value="Asn-tRNA-ligase"/>
</dbReference>
<evidence type="ECO:0000313" key="9">
    <source>
        <dbReference type="EMBL" id="KAL1530944.1"/>
    </source>
</evidence>
<keyword evidence="3" id="KW-0436">Ligase</keyword>
<name>A0AB34KAM8_PRYPA</name>
<dbReference type="CDD" id="cd22979">
    <property type="entry name" value="DD_AK8"/>
    <property type="match status" value="1"/>
</dbReference>
<dbReference type="FunFam" id="3.30.930.10:FF:000016">
    <property type="entry name" value="Asparagine--tRNA ligase"/>
    <property type="match status" value="1"/>
</dbReference>
<dbReference type="CDD" id="cd00776">
    <property type="entry name" value="AsxRS_core"/>
    <property type="match status" value="1"/>
</dbReference>
<evidence type="ECO:0000256" key="7">
    <source>
        <dbReference type="ARBA" id="ARBA00023146"/>
    </source>
</evidence>
<proteinExistence type="inferred from homology"/>
<dbReference type="InterPro" id="IPR006195">
    <property type="entry name" value="aa-tRNA-synth_II"/>
</dbReference>
<dbReference type="Pfam" id="PF00152">
    <property type="entry name" value="tRNA-synt_2"/>
    <property type="match status" value="1"/>
</dbReference>
<evidence type="ECO:0000313" key="10">
    <source>
        <dbReference type="Proteomes" id="UP001515480"/>
    </source>
</evidence>
<dbReference type="InterPro" id="IPR012340">
    <property type="entry name" value="NA-bd_OB-fold"/>
</dbReference>
<dbReference type="PANTHER" id="PTHR22594:SF34">
    <property type="entry name" value="ASPARAGINE--TRNA LIGASE, MITOCHONDRIAL-RELATED"/>
    <property type="match status" value="1"/>
</dbReference>
<dbReference type="Proteomes" id="UP001515480">
    <property type="component" value="Unassembled WGS sequence"/>
</dbReference>
<reference evidence="9 10" key="1">
    <citation type="journal article" date="2024" name="Science">
        <title>Giant polyketide synthase enzymes in the biosynthesis of giant marine polyether toxins.</title>
        <authorList>
            <person name="Fallon T.R."/>
            <person name="Shende V.V."/>
            <person name="Wierzbicki I.H."/>
            <person name="Pendleton A.L."/>
            <person name="Watervoot N.F."/>
            <person name="Auber R.P."/>
            <person name="Gonzalez D.J."/>
            <person name="Wisecaver J.H."/>
            <person name="Moore B.S."/>
        </authorList>
    </citation>
    <scope>NUCLEOTIDE SEQUENCE [LARGE SCALE GENOMIC DNA]</scope>
    <source>
        <strain evidence="9 10">12B1</strain>
    </source>
</reference>
<keyword evidence="6" id="KW-0648">Protein biosynthesis</keyword>